<reference evidence="7 8" key="2">
    <citation type="journal article" date="2010" name="BMC Genomics">
        <title>The genome of Geobacter bemidjiensis, exemplar for the subsurface clade of Geobacter species that predominate in Fe(III)-reducing subsurface environments.</title>
        <authorList>
            <person name="Aklujkar M."/>
            <person name="Young N.D."/>
            <person name="Holmes D."/>
            <person name="Chavan M."/>
            <person name="Risso C."/>
            <person name="Kiss H.E."/>
            <person name="Han C.S."/>
            <person name="Land M.L."/>
            <person name="Lovley D.R."/>
        </authorList>
    </citation>
    <scope>NUCLEOTIDE SEQUENCE [LARGE SCALE GENOMIC DNA]</scope>
    <source>
        <strain evidence="8">ATCC BAA-1014 / DSM 16622 / JCM 12645 / Bem</strain>
    </source>
</reference>
<dbReference type="HOGENOM" id="CLU_393690_0_0_7"/>
<name>B5E847_CITBB</name>
<evidence type="ECO:0000256" key="4">
    <source>
        <dbReference type="SAM" id="MobiDB-lite"/>
    </source>
</evidence>
<keyword evidence="5" id="KW-0812">Transmembrane</keyword>
<dbReference type="AlphaFoldDB" id="B5E847"/>
<protein>
    <submittedName>
        <fullName evidence="7">GAF sensor methyl-accepting chemotaxis sensory transducer, class 40H</fullName>
    </submittedName>
</protein>
<evidence type="ECO:0000256" key="5">
    <source>
        <dbReference type="SAM" id="Phobius"/>
    </source>
</evidence>
<dbReference type="KEGG" id="gbm:Gbem_3013"/>
<dbReference type="GO" id="GO:0005886">
    <property type="term" value="C:plasma membrane"/>
    <property type="evidence" value="ECO:0007669"/>
    <property type="project" value="TreeGrafter"/>
</dbReference>
<dbReference type="GO" id="GO:0004888">
    <property type="term" value="F:transmembrane signaling receptor activity"/>
    <property type="evidence" value="ECO:0007669"/>
    <property type="project" value="TreeGrafter"/>
</dbReference>
<dbReference type="eggNOG" id="COG2203">
    <property type="taxonomic scope" value="Bacteria"/>
</dbReference>
<dbReference type="eggNOG" id="COG0840">
    <property type="taxonomic scope" value="Bacteria"/>
</dbReference>
<evidence type="ECO:0000256" key="1">
    <source>
        <dbReference type="ARBA" id="ARBA00022500"/>
    </source>
</evidence>
<dbReference type="PANTHER" id="PTHR43531">
    <property type="entry name" value="PROTEIN ICFG"/>
    <property type="match status" value="1"/>
</dbReference>
<feature type="region of interest" description="Disordered" evidence="4">
    <location>
        <begin position="423"/>
        <end position="442"/>
    </location>
</feature>
<dbReference type="OrthoDB" id="5389622at2"/>
<dbReference type="SMART" id="SM00065">
    <property type="entry name" value="GAF"/>
    <property type="match status" value="1"/>
</dbReference>
<dbReference type="PROSITE" id="PS50111">
    <property type="entry name" value="CHEMOTAXIS_TRANSDUC_2"/>
    <property type="match status" value="1"/>
</dbReference>
<dbReference type="SUPFAM" id="SSF58104">
    <property type="entry name" value="Methyl-accepting chemotaxis protein (MCP) signaling domain"/>
    <property type="match status" value="1"/>
</dbReference>
<proteinExistence type="inferred from homology"/>
<dbReference type="PANTHER" id="PTHR43531:SF11">
    <property type="entry name" value="METHYL-ACCEPTING CHEMOTAXIS PROTEIN 3"/>
    <property type="match status" value="1"/>
</dbReference>
<dbReference type="SUPFAM" id="SSF55781">
    <property type="entry name" value="GAF domain-like"/>
    <property type="match status" value="1"/>
</dbReference>
<sequence length="701" mass="76246">MLLTLTNVCTRLRNLEQTVKNPAGAFRASNGSKEVPLNMKNPIAGANRSVIYALIGFFLGISAPLGWIVLRLLLFADPNLPMAIQAFAEMKQSAQGMALYIYMGGGTACVLAVFGYFIGRAIDELHQKGERLDVLVQEVDAQKKLFENRYKVLDNNIKNFHKIGSRIQKAVRKDDVLALCVEGLHEVLGYERVNVLMADPERKHLYFAVTAGNEAPVGAEVTIPLDGRSGVIYKSFQDQQVYFIENITDYPADFMLQPPFNGIEPLRSTTFILCPIILKGETIGVFGLDNKKSHRALNDTDVDTIRLFADQAAAALMRISLLQSIDRLTLELGKTFSETLMKRDSYSSTLYRLKNAADSLANGALKIDAAAHGMMESVDSASVSAAEISVATDQITHNMDALSDSVYKSVSAMEQITTTLRQVEKSTGHSHNLSSRVKEHAEQGTQIVRETVDALAEIQSSVDLSYQGIKRLSANSGRIEGFVSVINDITKRTNLLALNASIIAAQAGEYGKSFGVVADEIRNLSLQTGLSTGEITGIIEEIMTESRVAADSVTATKELVKKGVKLGQQTGVSLASILDSSQKALDMTQEIKLATEEQATSVQLVSRSIEDVSSMTMQIFKASKEQAQATKTVARALEDVKEMSHSVVSSVGRQTADSNEIKGAVDSVTRMADAIFDGIEQRQDESGGVVNELEQIRASAE</sequence>
<comment type="similarity">
    <text evidence="2">Belongs to the methyl-accepting chemotaxis (MCP) protein family.</text>
</comment>
<dbReference type="SMART" id="SM00283">
    <property type="entry name" value="MA"/>
    <property type="match status" value="1"/>
</dbReference>
<organism evidence="7 8">
    <name type="scientific">Citrifermentans bemidjiense (strain ATCC BAA-1014 / DSM 16622 / JCM 12645 / Bem)</name>
    <name type="common">Geobacter bemidjiensis</name>
    <dbReference type="NCBI Taxonomy" id="404380"/>
    <lineage>
        <taxon>Bacteria</taxon>
        <taxon>Pseudomonadati</taxon>
        <taxon>Thermodesulfobacteriota</taxon>
        <taxon>Desulfuromonadia</taxon>
        <taxon>Geobacterales</taxon>
        <taxon>Geobacteraceae</taxon>
        <taxon>Citrifermentans</taxon>
    </lineage>
</organism>
<evidence type="ECO:0000313" key="8">
    <source>
        <dbReference type="Proteomes" id="UP000008825"/>
    </source>
</evidence>
<keyword evidence="5" id="KW-1133">Transmembrane helix</keyword>
<dbReference type="STRING" id="404380.Gbem_3013"/>
<dbReference type="InterPro" id="IPR004089">
    <property type="entry name" value="MCPsignal_dom"/>
</dbReference>
<evidence type="ECO:0000256" key="3">
    <source>
        <dbReference type="PROSITE-ProRule" id="PRU00284"/>
    </source>
</evidence>
<dbReference type="GO" id="GO:0007165">
    <property type="term" value="P:signal transduction"/>
    <property type="evidence" value="ECO:0007669"/>
    <property type="project" value="UniProtKB-KW"/>
</dbReference>
<evidence type="ECO:0000313" key="7">
    <source>
        <dbReference type="EMBL" id="ACH40016.2"/>
    </source>
</evidence>
<dbReference type="Gene3D" id="1.10.287.950">
    <property type="entry name" value="Methyl-accepting chemotaxis protein"/>
    <property type="match status" value="1"/>
</dbReference>
<keyword evidence="5" id="KW-0472">Membrane</keyword>
<gene>
    <name evidence="7" type="primary">mcp40H-1</name>
    <name evidence="7" type="ordered locus">Gbem_3013</name>
</gene>
<accession>B5E847</accession>
<keyword evidence="3" id="KW-0807">Transducer</keyword>
<dbReference type="Pfam" id="PF00015">
    <property type="entry name" value="MCPsignal"/>
    <property type="match status" value="1"/>
</dbReference>
<dbReference type="EMBL" id="CP001124">
    <property type="protein sequence ID" value="ACH40016.2"/>
    <property type="molecule type" value="Genomic_DNA"/>
</dbReference>
<keyword evidence="1" id="KW-0145">Chemotaxis</keyword>
<feature type="transmembrane region" description="Helical" evidence="5">
    <location>
        <begin position="50"/>
        <end position="76"/>
    </location>
</feature>
<dbReference type="Pfam" id="PF01590">
    <property type="entry name" value="GAF"/>
    <property type="match status" value="1"/>
</dbReference>
<feature type="transmembrane region" description="Helical" evidence="5">
    <location>
        <begin position="97"/>
        <end position="118"/>
    </location>
</feature>
<reference evidence="7 8" key="1">
    <citation type="submission" date="2008-07" db="EMBL/GenBank/DDBJ databases">
        <title>Complete sequence of Geobacter bemidjiensis BEM.</title>
        <authorList>
            <consortium name="US DOE Joint Genome Institute"/>
            <person name="Lucas S."/>
            <person name="Copeland A."/>
            <person name="Lapidus A."/>
            <person name="Glavina del Rio T."/>
            <person name="Dalin E."/>
            <person name="Tice H."/>
            <person name="Bruce D."/>
            <person name="Goodwin L."/>
            <person name="Pitluck S."/>
            <person name="Kiss H."/>
            <person name="Brettin T."/>
            <person name="Detter J.C."/>
            <person name="Han C."/>
            <person name="Kuske C.R."/>
            <person name="Schmutz J."/>
            <person name="Larimer F."/>
            <person name="Land M."/>
            <person name="Hauser L."/>
            <person name="Kyrpides N."/>
            <person name="Lykidis A."/>
            <person name="Lovley D."/>
            <person name="Richardson P."/>
        </authorList>
    </citation>
    <scope>NUCLEOTIDE SEQUENCE [LARGE SCALE GENOMIC DNA]</scope>
    <source>
        <strain evidence="8">ATCC BAA-1014 / DSM 16622 / JCM 12645 / Bem</strain>
    </source>
</reference>
<evidence type="ECO:0000256" key="2">
    <source>
        <dbReference type="ARBA" id="ARBA00029447"/>
    </source>
</evidence>
<keyword evidence="8" id="KW-1185">Reference proteome</keyword>
<dbReference type="Gene3D" id="3.30.450.40">
    <property type="match status" value="1"/>
</dbReference>
<dbReference type="InterPro" id="IPR003018">
    <property type="entry name" value="GAF"/>
</dbReference>
<dbReference type="InterPro" id="IPR051310">
    <property type="entry name" value="MCP_chemotaxis"/>
</dbReference>
<dbReference type="CDD" id="cd11386">
    <property type="entry name" value="MCP_signal"/>
    <property type="match status" value="1"/>
</dbReference>
<evidence type="ECO:0000259" key="6">
    <source>
        <dbReference type="PROSITE" id="PS50111"/>
    </source>
</evidence>
<dbReference type="InterPro" id="IPR029016">
    <property type="entry name" value="GAF-like_dom_sf"/>
</dbReference>
<dbReference type="GO" id="GO:0006935">
    <property type="term" value="P:chemotaxis"/>
    <property type="evidence" value="ECO:0007669"/>
    <property type="project" value="UniProtKB-KW"/>
</dbReference>
<dbReference type="Proteomes" id="UP000008825">
    <property type="component" value="Chromosome"/>
</dbReference>
<feature type="domain" description="Methyl-accepting transducer" evidence="6">
    <location>
        <begin position="377"/>
        <end position="613"/>
    </location>
</feature>